<name>A0A1I6PQ47_9PSEU</name>
<gene>
    <name evidence="1" type="ORF">SAMN05660874_01004</name>
</gene>
<proteinExistence type="predicted"/>
<dbReference type="AlphaFoldDB" id="A0A1I6PQ47"/>
<accession>A0A1I6PQ47</accession>
<keyword evidence="2" id="KW-1185">Reference proteome</keyword>
<dbReference type="RefSeq" id="WP_245775603.1">
    <property type="nucleotide sequence ID" value="NZ_FOZX01000001.1"/>
</dbReference>
<protein>
    <submittedName>
        <fullName evidence="1">Uncharacterized protein</fullName>
    </submittedName>
</protein>
<dbReference type="Proteomes" id="UP000198852">
    <property type="component" value="Unassembled WGS sequence"/>
</dbReference>
<dbReference type="STRING" id="95161.SAMN05660874_01004"/>
<dbReference type="EMBL" id="FOZX01000001">
    <property type="protein sequence ID" value="SFS42352.1"/>
    <property type="molecule type" value="Genomic_DNA"/>
</dbReference>
<evidence type="ECO:0000313" key="2">
    <source>
        <dbReference type="Proteomes" id="UP000198852"/>
    </source>
</evidence>
<sequence>MSAMVSSATLSAPTADGVSVGVPHVEAGGVPGAGRVLPTRAELAAVLPWPGLRRGSTVAVHGSVSLLFALLAEATASGSWATVVGLPGINLVAAAEAGVSLERLAVVPQPGSDPAGVIAALLDGVDLVVVGGTAQVLDADARRLSARARHRGSVLLPFGRWPGAEVQLRCSGARWRGLGHGHGHLREREVAVHAEGRGAASRPRSHRVLLPSRDGAIAAVPTAPTDIAPVVPAGTGVAENDSADTAVGIGAVERPAARAHLRAVAG</sequence>
<reference evidence="2" key="1">
    <citation type="submission" date="2016-10" db="EMBL/GenBank/DDBJ databases">
        <authorList>
            <person name="Varghese N."/>
            <person name="Submissions S."/>
        </authorList>
    </citation>
    <scope>NUCLEOTIDE SEQUENCE [LARGE SCALE GENOMIC DNA]</scope>
    <source>
        <strain evidence="2">DSM 44771</strain>
    </source>
</reference>
<evidence type="ECO:0000313" key="1">
    <source>
        <dbReference type="EMBL" id="SFS42352.1"/>
    </source>
</evidence>
<organism evidence="1 2">
    <name type="scientific">Saccharopolyspora flava</name>
    <dbReference type="NCBI Taxonomy" id="95161"/>
    <lineage>
        <taxon>Bacteria</taxon>
        <taxon>Bacillati</taxon>
        <taxon>Actinomycetota</taxon>
        <taxon>Actinomycetes</taxon>
        <taxon>Pseudonocardiales</taxon>
        <taxon>Pseudonocardiaceae</taxon>
        <taxon>Saccharopolyspora</taxon>
    </lineage>
</organism>